<evidence type="ECO:0000256" key="1">
    <source>
        <dbReference type="SAM" id="MobiDB-lite"/>
    </source>
</evidence>
<evidence type="ECO:0000313" key="2">
    <source>
        <dbReference type="EMBL" id="CAI2190920.1"/>
    </source>
</evidence>
<feature type="region of interest" description="Disordered" evidence="1">
    <location>
        <begin position="307"/>
        <end position="337"/>
    </location>
</feature>
<dbReference type="OrthoDB" id="2447937at2759"/>
<protein>
    <submittedName>
        <fullName evidence="2">12386_t:CDS:1</fullName>
    </submittedName>
</protein>
<reference evidence="2" key="1">
    <citation type="submission" date="2022-08" db="EMBL/GenBank/DDBJ databases">
        <authorList>
            <person name="Kallberg Y."/>
            <person name="Tangrot J."/>
            <person name="Rosling A."/>
        </authorList>
    </citation>
    <scope>NUCLEOTIDE SEQUENCE</scope>
    <source>
        <strain evidence="2">Wild A</strain>
    </source>
</reference>
<proteinExistence type="predicted"/>
<gene>
    <name evidence="2" type="ORF">FWILDA_LOCUS14816</name>
</gene>
<keyword evidence="3" id="KW-1185">Reference proteome</keyword>
<comment type="caution">
    <text evidence="2">The sequence shown here is derived from an EMBL/GenBank/DDBJ whole genome shotgun (WGS) entry which is preliminary data.</text>
</comment>
<dbReference type="EMBL" id="CAMKVN010006946">
    <property type="protein sequence ID" value="CAI2190920.1"/>
    <property type="molecule type" value="Genomic_DNA"/>
</dbReference>
<dbReference type="InterPro" id="IPR031052">
    <property type="entry name" value="FHY3/FAR1"/>
</dbReference>
<dbReference type="GO" id="GO:0006355">
    <property type="term" value="P:regulation of DNA-templated transcription"/>
    <property type="evidence" value="ECO:0007669"/>
    <property type="project" value="InterPro"/>
</dbReference>
<feature type="compositionally biased region" description="Low complexity" evidence="1">
    <location>
        <begin position="311"/>
        <end position="337"/>
    </location>
</feature>
<dbReference type="PANTHER" id="PTHR31669">
    <property type="entry name" value="PROTEIN FAR1-RELATED SEQUENCE 10-RELATED"/>
    <property type="match status" value="1"/>
</dbReference>
<dbReference type="AlphaFoldDB" id="A0A9W4T385"/>
<evidence type="ECO:0000313" key="3">
    <source>
        <dbReference type="Proteomes" id="UP001153678"/>
    </source>
</evidence>
<dbReference type="Proteomes" id="UP001153678">
    <property type="component" value="Unassembled WGS sequence"/>
</dbReference>
<sequence>MADMTTTQRGESINNLMKDYLDATTSLTNFLKAFESALDQRKEDMEFVKFCKDYTNAKLVTKSPYEKQAMDFLTKYALDKTQKQLLECMMYKCEEIIKVASQLNLKNLHYYLFLTRWFKDPNDQNIMKMYQVFYNLVGSSSNQNANNGNSPETNDDDYEYLLNRTWQKVQQLIKAKPVTAKVFYILLDESVQKEITMHISEKRSINQVEDQIKNHVAIRQKEEIIYIKDVYPIREFKAEVISSEKENIPPLPSVDSQSLTKINQEQTFEFEYNNDPSKIKTISIEFFLSKEYESNIHTIYKIQNNEPRNDISAGSTTSTTTGNIESNTNIRNNDNNTTRPGIGNSILTDISSTGRFKGVDYLLRNSFNIGEDEIVKFKNISGYYFLQLNEERLTKKPFKLDYVLAKNIAELIDGLNHILLAEKKLSAINMSFESVVKLAKEVEQEKVG</sequence>
<organism evidence="2 3">
    <name type="scientific">Funneliformis geosporum</name>
    <dbReference type="NCBI Taxonomy" id="1117311"/>
    <lineage>
        <taxon>Eukaryota</taxon>
        <taxon>Fungi</taxon>
        <taxon>Fungi incertae sedis</taxon>
        <taxon>Mucoromycota</taxon>
        <taxon>Glomeromycotina</taxon>
        <taxon>Glomeromycetes</taxon>
        <taxon>Glomerales</taxon>
        <taxon>Glomeraceae</taxon>
        <taxon>Funneliformis</taxon>
    </lineage>
</organism>
<name>A0A9W4T385_9GLOM</name>
<accession>A0A9W4T385</accession>
<dbReference type="PANTHER" id="PTHR31669:SF251">
    <property type="entry name" value="PROTEIN FAR1-RELATED SEQUENCE"/>
    <property type="match status" value="1"/>
</dbReference>